<dbReference type="RefSeq" id="WP_141320493.1">
    <property type="nucleotide sequence ID" value="NZ_BJOC01000028.1"/>
</dbReference>
<evidence type="ECO:0000256" key="9">
    <source>
        <dbReference type="ARBA" id="ARBA00023010"/>
    </source>
</evidence>
<gene>
    <name evidence="13" type="ORF">HHA01_20860</name>
</gene>
<name>A0A4Y4EZ53_9GAMM</name>
<keyword evidence="9 11" id="KW-0811">Translocation</keyword>
<dbReference type="Proteomes" id="UP000319812">
    <property type="component" value="Unassembled WGS sequence"/>
</dbReference>
<comment type="caution">
    <text evidence="11">Lacks conserved residue(s) required for the propagation of feature annotation.</text>
</comment>
<comment type="function">
    <text evidence="11">Involved in protein export. Participates in an early event of protein translocation.</text>
</comment>
<keyword evidence="14" id="KW-1185">Reference proteome</keyword>
<organism evidence="13 14">
    <name type="scientific">Halomonas halmophila</name>
    <dbReference type="NCBI Taxonomy" id="252"/>
    <lineage>
        <taxon>Bacteria</taxon>
        <taxon>Pseudomonadati</taxon>
        <taxon>Pseudomonadota</taxon>
        <taxon>Gammaproteobacteria</taxon>
        <taxon>Oceanospirillales</taxon>
        <taxon>Halomonadaceae</taxon>
        <taxon>Halomonas</taxon>
    </lineage>
</organism>
<sequence>MQVALLMIHVAIAIALVALILLQQGKGADAGASFGGGSSQTVFGSSGSGNFLSRATALLAAAFFATSLALAYFASQAGEAPVETGIPDAEVIEQQKTSPTLDEEGSGEDNAAPVLEEGGS</sequence>
<evidence type="ECO:0000256" key="5">
    <source>
        <dbReference type="ARBA" id="ARBA00022475"/>
    </source>
</evidence>
<protein>
    <recommendedName>
        <fullName evidence="3 11">Protein-export membrane protein SecG</fullName>
    </recommendedName>
</protein>
<feature type="transmembrane region" description="Helical" evidence="11">
    <location>
        <begin position="51"/>
        <end position="73"/>
    </location>
</feature>
<dbReference type="OrthoDB" id="9813947at2"/>
<keyword evidence="10 11" id="KW-0472">Membrane</keyword>
<evidence type="ECO:0000256" key="2">
    <source>
        <dbReference type="ARBA" id="ARBA00008445"/>
    </source>
</evidence>
<evidence type="ECO:0000256" key="4">
    <source>
        <dbReference type="ARBA" id="ARBA00022448"/>
    </source>
</evidence>
<keyword evidence="4 11" id="KW-0813">Transport</keyword>
<dbReference type="GO" id="GO:0043952">
    <property type="term" value="P:protein transport by the Sec complex"/>
    <property type="evidence" value="ECO:0007669"/>
    <property type="project" value="TreeGrafter"/>
</dbReference>
<dbReference type="GO" id="GO:0005886">
    <property type="term" value="C:plasma membrane"/>
    <property type="evidence" value="ECO:0007669"/>
    <property type="project" value="UniProtKB-SubCell"/>
</dbReference>
<dbReference type="NCBIfam" id="TIGR00810">
    <property type="entry name" value="secG"/>
    <property type="match status" value="1"/>
</dbReference>
<feature type="region of interest" description="Disordered" evidence="12">
    <location>
        <begin position="84"/>
        <end position="120"/>
    </location>
</feature>
<evidence type="ECO:0000313" key="13">
    <source>
        <dbReference type="EMBL" id="GED23109.1"/>
    </source>
</evidence>
<keyword evidence="6 11" id="KW-0812">Transmembrane</keyword>
<evidence type="ECO:0000256" key="12">
    <source>
        <dbReference type="SAM" id="MobiDB-lite"/>
    </source>
</evidence>
<comment type="caution">
    <text evidence="13">The sequence shown here is derived from an EMBL/GenBank/DDBJ whole genome shotgun (WGS) entry which is preliminary data.</text>
</comment>
<evidence type="ECO:0000256" key="3">
    <source>
        <dbReference type="ARBA" id="ARBA00017876"/>
    </source>
</evidence>
<evidence type="ECO:0000256" key="11">
    <source>
        <dbReference type="RuleBase" id="RU365087"/>
    </source>
</evidence>
<proteinExistence type="inferred from homology"/>
<comment type="subcellular location">
    <subcellularLocation>
        <location evidence="1 11">Cell membrane</location>
        <topology evidence="1 11">Multi-pass membrane protein</topology>
    </subcellularLocation>
</comment>
<dbReference type="GO" id="GO:0015450">
    <property type="term" value="F:protein-transporting ATPase activity"/>
    <property type="evidence" value="ECO:0007669"/>
    <property type="project" value="UniProtKB-UniRule"/>
</dbReference>
<keyword evidence="8 11" id="KW-1133">Transmembrane helix</keyword>
<evidence type="ECO:0000256" key="7">
    <source>
        <dbReference type="ARBA" id="ARBA00022927"/>
    </source>
</evidence>
<accession>A0A4Y4EZ53</accession>
<dbReference type="InterPro" id="IPR004692">
    <property type="entry name" value="SecG"/>
</dbReference>
<keyword evidence="5 11" id="KW-1003">Cell membrane</keyword>
<comment type="similarity">
    <text evidence="2 11">Belongs to the SecG family.</text>
</comment>
<keyword evidence="7 11" id="KW-0653">Protein transport</keyword>
<dbReference type="PRINTS" id="PR01651">
    <property type="entry name" value="SECGEXPORT"/>
</dbReference>
<dbReference type="PANTHER" id="PTHR34182:SF1">
    <property type="entry name" value="PROTEIN-EXPORT MEMBRANE PROTEIN SECG"/>
    <property type="match status" value="1"/>
</dbReference>
<evidence type="ECO:0000313" key="14">
    <source>
        <dbReference type="Proteomes" id="UP000319812"/>
    </source>
</evidence>
<evidence type="ECO:0000256" key="1">
    <source>
        <dbReference type="ARBA" id="ARBA00004651"/>
    </source>
</evidence>
<evidence type="ECO:0000256" key="6">
    <source>
        <dbReference type="ARBA" id="ARBA00022692"/>
    </source>
</evidence>
<reference evidence="13 14" key="1">
    <citation type="submission" date="2019-06" db="EMBL/GenBank/DDBJ databases">
        <title>Whole genome shotgun sequence of Halomonas halmophila NBRC 15537.</title>
        <authorList>
            <person name="Hosoyama A."/>
            <person name="Uohara A."/>
            <person name="Ohji S."/>
            <person name="Ichikawa N."/>
        </authorList>
    </citation>
    <scope>NUCLEOTIDE SEQUENCE [LARGE SCALE GENOMIC DNA]</scope>
    <source>
        <strain evidence="13 14">NBRC 15537</strain>
    </source>
</reference>
<dbReference type="GO" id="GO:0065002">
    <property type="term" value="P:intracellular protein transmembrane transport"/>
    <property type="evidence" value="ECO:0007669"/>
    <property type="project" value="TreeGrafter"/>
</dbReference>
<evidence type="ECO:0000256" key="10">
    <source>
        <dbReference type="ARBA" id="ARBA00023136"/>
    </source>
</evidence>
<dbReference type="PANTHER" id="PTHR34182">
    <property type="entry name" value="PROTEIN-EXPORT MEMBRANE PROTEIN SECG"/>
    <property type="match status" value="1"/>
</dbReference>
<dbReference type="EMBL" id="BJOC01000028">
    <property type="protein sequence ID" value="GED23109.1"/>
    <property type="molecule type" value="Genomic_DNA"/>
</dbReference>
<dbReference type="GO" id="GO:0009306">
    <property type="term" value="P:protein secretion"/>
    <property type="evidence" value="ECO:0007669"/>
    <property type="project" value="UniProtKB-UniRule"/>
</dbReference>
<evidence type="ECO:0000256" key="8">
    <source>
        <dbReference type="ARBA" id="ARBA00022989"/>
    </source>
</evidence>
<dbReference type="Pfam" id="PF03840">
    <property type="entry name" value="SecG"/>
    <property type="match status" value="1"/>
</dbReference>
<dbReference type="AlphaFoldDB" id="A0A4Y4EZ53"/>